<evidence type="ECO:0000313" key="2">
    <source>
        <dbReference type="EMBL" id="MDL2408723.1"/>
    </source>
</evidence>
<dbReference type="EMBL" id="JARFYN010000038">
    <property type="protein sequence ID" value="MDL2408723.1"/>
    <property type="molecule type" value="Genomic_DNA"/>
</dbReference>
<keyword evidence="1" id="KW-0472">Membrane</keyword>
<dbReference type="RefSeq" id="WP_285882174.1">
    <property type="nucleotide sequence ID" value="NZ_JARFYN010000038.1"/>
</dbReference>
<keyword evidence="1" id="KW-1133">Transmembrane helix</keyword>
<feature type="transmembrane region" description="Helical" evidence="1">
    <location>
        <begin position="20"/>
        <end position="43"/>
    </location>
</feature>
<feature type="transmembrane region" description="Helical" evidence="1">
    <location>
        <begin position="49"/>
        <end position="67"/>
    </location>
</feature>
<reference evidence="2" key="1">
    <citation type="submission" date="2023-06" db="EMBL/GenBank/DDBJ databases">
        <title>Phylogenetic Diversity of Rhizobium strains.</title>
        <authorList>
            <person name="Moura F.T."/>
            <person name="Helene L.C.F."/>
            <person name="Hungria M."/>
        </authorList>
    </citation>
    <scope>NUCLEOTIDE SEQUENCE</scope>
    <source>
        <strain evidence="2">CCGE524</strain>
    </source>
</reference>
<name>A0ABT7KL81_9HYPH</name>
<organism evidence="2 3">
    <name type="scientific">Rhizobium calliandrae</name>
    <dbReference type="NCBI Taxonomy" id="1312182"/>
    <lineage>
        <taxon>Bacteria</taxon>
        <taxon>Pseudomonadati</taxon>
        <taxon>Pseudomonadota</taxon>
        <taxon>Alphaproteobacteria</taxon>
        <taxon>Hyphomicrobiales</taxon>
        <taxon>Rhizobiaceae</taxon>
        <taxon>Rhizobium/Agrobacterium group</taxon>
        <taxon>Rhizobium</taxon>
    </lineage>
</organism>
<evidence type="ECO:0000256" key="1">
    <source>
        <dbReference type="SAM" id="Phobius"/>
    </source>
</evidence>
<evidence type="ECO:0000313" key="3">
    <source>
        <dbReference type="Proteomes" id="UP001172630"/>
    </source>
</evidence>
<accession>A0ABT7KL81</accession>
<proteinExistence type="predicted"/>
<gene>
    <name evidence="2" type="ORF">PY650_24385</name>
</gene>
<comment type="caution">
    <text evidence="2">The sequence shown here is derived from an EMBL/GenBank/DDBJ whole genome shotgun (WGS) entry which is preliminary data.</text>
</comment>
<sequence length="219" mass="24668">MSDLATRTTSPPRDEFKFSYILWAFLFVLYVDVLNGISFAYELYLEGDLLWLGPTLIAPFVWLFFIVSNAIKLRWRRMLSVVVAPFLGAMPVIAFAYFGATPDRVRFEYHKSDFLKDVEDSAAAHGHPVLINWGWGEIAGGFGGASTEFDLIYDETDQIASPPASWSAEFRNRLMNGQPRKPGENYGEGGRLFPSDDNVSEPVIDSMGGHFYLVSQLFE</sequence>
<feature type="transmembrane region" description="Helical" evidence="1">
    <location>
        <begin position="79"/>
        <end position="100"/>
    </location>
</feature>
<dbReference type="Proteomes" id="UP001172630">
    <property type="component" value="Unassembled WGS sequence"/>
</dbReference>
<keyword evidence="3" id="KW-1185">Reference proteome</keyword>
<keyword evidence="1" id="KW-0812">Transmembrane</keyword>
<protein>
    <submittedName>
        <fullName evidence="2">Uncharacterized protein</fullName>
    </submittedName>
</protein>